<dbReference type="EMBL" id="CAUEEQ010040835">
    <property type="protein sequence ID" value="CAJ0955889.1"/>
    <property type="molecule type" value="Genomic_DNA"/>
</dbReference>
<dbReference type="SMART" id="SM00181">
    <property type="entry name" value="EGF"/>
    <property type="match status" value="2"/>
</dbReference>
<dbReference type="SMART" id="SM00179">
    <property type="entry name" value="EGF_CA"/>
    <property type="match status" value="1"/>
</dbReference>
<dbReference type="PROSITE" id="PS00022">
    <property type="entry name" value="EGF_1"/>
    <property type="match status" value="1"/>
</dbReference>
<dbReference type="PROSITE" id="PS50026">
    <property type="entry name" value="EGF_3"/>
    <property type="match status" value="1"/>
</dbReference>
<dbReference type="Proteomes" id="UP001176940">
    <property type="component" value="Unassembled WGS sequence"/>
</dbReference>
<dbReference type="PANTHER" id="PTHR13802">
    <property type="entry name" value="MUCIN 4-RELATED"/>
    <property type="match status" value="1"/>
</dbReference>
<proteinExistence type="predicted"/>
<name>A0ABN9M3L3_9NEOB</name>
<evidence type="ECO:0000256" key="3">
    <source>
        <dbReference type="ARBA" id="ARBA00023136"/>
    </source>
</evidence>
<dbReference type="SUPFAM" id="SSF57196">
    <property type="entry name" value="EGF/Laminin"/>
    <property type="match status" value="1"/>
</dbReference>
<keyword evidence="2 5" id="KW-0245">EGF-like domain</keyword>
<dbReference type="InterPro" id="IPR000152">
    <property type="entry name" value="EGF-type_Asp/Asn_hydroxyl_site"/>
</dbReference>
<dbReference type="Pfam" id="PF23263">
    <property type="entry name" value="C8-3_MUC4"/>
    <property type="match status" value="1"/>
</dbReference>
<evidence type="ECO:0000256" key="2">
    <source>
        <dbReference type="ARBA" id="ARBA00022536"/>
    </source>
</evidence>
<organism evidence="7 8">
    <name type="scientific">Ranitomeya imitator</name>
    <name type="common">mimic poison frog</name>
    <dbReference type="NCBI Taxonomy" id="111125"/>
    <lineage>
        <taxon>Eukaryota</taxon>
        <taxon>Metazoa</taxon>
        <taxon>Chordata</taxon>
        <taxon>Craniata</taxon>
        <taxon>Vertebrata</taxon>
        <taxon>Euteleostomi</taxon>
        <taxon>Amphibia</taxon>
        <taxon>Batrachia</taxon>
        <taxon>Anura</taxon>
        <taxon>Neobatrachia</taxon>
        <taxon>Hyloidea</taxon>
        <taxon>Dendrobatidae</taxon>
        <taxon>Dendrobatinae</taxon>
        <taxon>Ranitomeya</taxon>
    </lineage>
</organism>
<keyword evidence="8" id="KW-1185">Reference proteome</keyword>
<dbReference type="PROSITE" id="PS01187">
    <property type="entry name" value="EGF_CA"/>
    <property type="match status" value="1"/>
</dbReference>
<comment type="caution">
    <text evidence="5">Lacks conserved residue(s) required for the propagation of feature annotation.</text>
</comment>
<dbReference type="InterPro" id="IPR051495">
    <property type="entry name" value="Epithelial_Barrier/Signaling"/>
</dbReference>
<evidence type="ECO:0000313" key="8">
    <source>
        <dbReference type="Proteomes" id="UP001176940"/>
    </source>
</evidence>
<evidence type="ECO:0000259" key="6">
    <source>
        <dbReference type="PROSITE" id="PS50026"/>
    </source>
</evidence>
<dbReference type="Pfam" id="PF07645">
    <property type="entry name" value="EGF_CA"/>
    <property type="match status" value="1"/>
</dbReference>
<evidence type="ECO:0000256" key="5">
    <source>
        <dbReference type="PROSITE-ProRule" id="PRU00076"/>
    </source>
</evidence>
<dbReference type="InterPro" id="IPR056619">
    <property type="entry name" value="C8-3_MUC4"/>
</dbReference>
<protein>
    <recommendedName>
        <fullName evidence="6">EGF-like domain-containing protein</fullName>
    </recommendedName>
</protein>
<evidence type="ECO:0000313" key="7">
    <source>
        <dbReference type="EMBL" id="CAJ0955889.1"/>
    </source>
</evidence>
<dbReference type="Gene3D" id="2.10.25.10">
    <property type="entry name" value="Laminin"/>
    <property type="match status" value="2"/>
</dbReference>
<dbReference type="InterPro" id="IPR001881">
    <property type="entry name" value="EGF-like_Ca-bd_dom"/>
</dbReference>
<keyword evidence="4" id="KW-1015">Disulfide bond</keyword>
<dbReference type="CDD" id="cd00054">
    <property type="entry name" value="EGF_CA"/>
    <property type="match status" value="1"/>
</dbReference>
<sequence length="474" mass="51663">MRRAEIPTLAFNALHNGGSGCISPAHPLPHCKVRGDMEVDINDTNSAVFLKSNNSTITATFEGSLSVQVSAQSNMLTAVSSLPSSFLNNTKGLLGIEDLRMTSRPLIGRVPVTWAARDQSEAGTSFTGTWNNDQSDDFFFNNGTKLPINSSEEEIFYYGMEWEVNETSLFKEPYKQGKDSFIPVFLGDLRNLHKDQYAELEEKCGNNTECIYDALATNNTELGLETMKVSLQLEETNITLNAAAPSITGNLTIEAIIHSTVTVQYTATGTGVVFSADPDTNTDINLSEDGTLIWTPTSKEGFTFLLLATDSKYHSSSLQLSFVLCGCNERSQCDYNQPSKVNGSSLSITSCNCSNNYTGDFCETPPDLCADGCFPGVPCDPSTGCGDCPKGYTGDGAHCTDIDECESNSTCSPDALCENEIGNFTCTCKDGFTVLSIPIPQVSGIGRYLRYRNSDTEIRYFCGIGYRYRIHRDV</sequence>
<dbReference type="PROSITE" id="PS51257">
    <property type="entry name" value="PROKAR_LIPOPROTEIN"/>
    <property type="match status" value="1"/>
</dbReference>
<keyword evidence="3" id="KW-0472">Membrane</keyword>
<evidence type="ECO:0000256" key="4">
    <source>
        <dbReference type="ARBA" id="ARBA00023157"/>
    </source>
</evidence>
<dbReference type="InterPro" id="IPR049883">
    <property type="entry name" value="NOTCH1_EGF-like"/>
</dbReference>
<evidence type="ECO:0000256" key="1">
    <source>
        <dbReference type="ARBA" id="ARBA00004370"/>
    </source>
</evidence>
<feature type="domain" description="EGF-like" evidence="6">
    <location>
        <begin position="401"/>
        <end position="441"/>
    </location>
</feature>
<comment type="subcellular location">
    <subcellularLocation>
        <location evidence="1">Membrane</location>
    </subcellularLocation>
</comment>
<dbReference type="InterPro" id="IPR000742">
    <property type="entry name" value="EGF"/>
</dbReference>
<comment type="caution">
    <text evidence="7">The sequence shown here is derived from an EMBL/GenBank/DDBJ whole genome shotgun (WGS) entry which is preliminary data.</text>
</comment>
<dbReference type="PANTHER" id="PTHR13802:SF52">
    <property type="entry name" value="MUCIN-4"/>
    <property type="match status" value="1"/>
</dbReference>
<dbReference type="InterPro" id="IPR018097">
    <property type="entry name" value="EGF_Ca-bd_CS"/>
</dbReference>
<dbReference type="PROSITE" id="PS00010">
    <property type="entry name" value="ASX_HYDROXYL"/>
    <property type="match status" value="1"/>
</dbReference>
<gene>
    <name evidence="7" type="ORF">RIMI_LOCUS15290365</name>
</gene>
<accession>A0ABN9M3L3</accession>
<reference evidence="7" key="1">
    <citation type="submission" date="2023-07" db="EMBL/GenBank/DDBJ databases">
        <authorList>
            <person name="Stuckert A."/>
        </authorList>
    </citation>
    <scope>NUCLEOTIDE SEQUENCE</scope>
</reference>